<comment type="subcellular location">
    <subcellularLocation>
        <location evidence="1">Membrane</location>
        <topology evidence="1">Multi-pass membrane protein</topology>
    </subcellularLocation>
</comment>
<feature type="transmembrane region" description="Helical" evidence="6">
    <location>
        <begin position="168"/>
        <end position="189"/>
    </location>
</feature>
<dbReference type="PANTHER" id="PTHR43507">
    <property type="entry name" value="NADH-UBIQUINONE OXIDOREDUCTASE CHAIN 4"/>
    <property type="match status" value="1"/>
</dbReference>
<protein>
    <recommendedName>
        <fullName evidence="7">NADH:quinone oxidoreductase/Mrp antiporter transmembrane domain-containing protein</fullName>
    </recommendedName>
</protein>
<keyword evidence="4 6" id="KW-1133">Transmembrane helix</keyword>
<feature type="non-terminal residue" evidence="8">
    <location>
        <position position="1"/>
    </location>
</feature>
<dbReference type="EMBL" id="LAZR01032788">
    <property type="protein sequence ID" value="KKL49906.1"/>
    <property type="molecule type" value="Genomic_DNA"/>
</dbReference>
<dbReference type="InterPro" id="IPR003918">
    <property type="entry name" value="NADH_UbQ_OxRdtase"/>
</dbReference>
<evidence type="ECO:0000256" key="1">
    <source>
        <dbReference type="ARBA" id="ARBA00004141"/>
    </source>
</evidence>
<keyword evidence="3 6" id="KW-0812">Transmembrane</keyword>
<dbReference type="GO" id="GO:0048039">
    <property type="term" value="F:ubiquinone binding"/>
    <property type="evidence" value="ECO:0007669"/>
    <property type="project" value="TreeGrafter"/>
</dbReference>
<sequence length="324" mass="34662">AMKLVLYLVGGSALIFIGIFATFVEAGQGTFDLPVLGAVTYDENFQKAVFPLFALGFGILAGLWPFHTWSPDGHVAAPTAVSMLHAGVLMKLGAFGILRVAITLFPEGAEFWAPVLMTLGVTGALYGAISAMAQRDLKYMVGYSSVSHMGFVLMGLATLTTIGVNGAVLQMFAHGVMTALMFAMVGAVYDQAHVRDMTVFGGLVQKTPRLAGFLAIAGLSSLGLPGLAGFVAEFHIFVGTFQSYPWAGVLGILAAAITATYILRMLAMAFFGPFNERWAHLREMRLGEQFGGALLIFFIAFMGIWPAPFIDRISDTVQVILRVT</sequence>
<comment type="similarity">
    <text evidence="2">Belongs to the complex I subunit 4 family.</text>
</comment>
<dbReference type="InterPro" id="IPR001750">
    <property type="entry name" value="ND/Mrp_TM"/>
</dbReference>
<accession>A0A0F9D877</accession>
<evidence type="ECO:0000256" key="4">
    <source>
        <dbReference type="ARBA" id="ARBA00022989"/>
    </source>
</evidence>
<evidence type="ECO:0000256" key="5">
    <source>
        <dbReference type="ARBA" id="ARBA00023136"/>
    </source>
</evidence>
<gene>
    <name evidence="8" type="ORF">LCGC14_2310810</name>
</gene>
<feature type="transmembrane region" description="Helical" evidence="6">
    <location>
        <begin position="81"/>
        <end position="105"/>
    </location>
</feature>
<dbReference type="AlphaFoldDB" id="A0A0F9D877"/>
<dbReference type="NCBIfam" id="TIGR01972">
    <property type="entry name" value="NDH_I_M"/>
    <property type="match status" value="1"/>
</dbReference>
<feature type="transmembrane region" description="Helical" evidence="6">
    <location>
        <begin position="141"/>
        <end position="162"/>
    </location>
</feature>
<organism evidence="8">
    <name type="scientific">marine sediment metagenome</name>
    <dbReference type="NCBI Taxonomy" id="412755"/>
    <lineage>
        <taxon>unclassified sequences</taxon>
        <taxon>metagenomes</taxon>
        <taxon>ecological metagenomes</taxon>
    </lineage>
</organism>
<evidence type="ECO:0000256" key="3">
    <source>
        <dbReference type="ARBA" id="ARBA00022692"/>
    </source>
</evidence>
<keyword evidence="5 6" id="KW-0472">Membrane</keyword>
<feature type="transmembrane region" description="Helical" evidence="6">
    <location>
        <begin position="292"/>
        <end position="310"/>
    </location>
</feature>
<reference evidence="8" key="1">
    <citation type="journal article" date="2015" name="Nature">
        <title>Complex archaea that bridge the gap between prokaryotes and eukaryotes.</title>
        <authorList>
            <person name="Spang A."/>
            <person name="Saw J.H."/>
            <person name="Jorgensen S.L."/>
            <person name="Zaremba-Niedzwiedzka K."/>
            <person name="Martijn J."/>
            <person name="Lind A.E."/>
            <person name="van Eijk R."/>
            <person name="Schleper C."/>
            <person name="Guy L."/>
            <person name="Ettema T.J."/>
        </authorList>
    </citation>
    <scope>NUCLEOTIDE SEQUENCE</scope>
</reference>
<dbReference type="GO" id="GO:0008137">
    <property type="term" value="F:NADH dehydrogenase (ubiquinone) activity"/>
    <property type="evidence" value="ECO:0007669"/>
    <property type="project" value="InterPro"/>
</dbReference>
<feature type="transmembrane region" description="Helical" evidence="6">
    <location>
        <begin position="244"/>
        <end position="271"/>
    </location>
</feature>
<feature type="transmembrane region" description="Helical" evidence="6">
    <location>
        <begin position="111"/>
        <end position="129"/>
    </location>
</feature>
<dbReference type="GO" id="GO:0003954">
    <property type="term" value="F:NADH dehydrogenase activity"/>
    <property type="evidence" value="ECO:0007669"/>
    <property type="project" value="TreeGrafter"/>
</dbReference>
<dbReference type="PRINTS" id="PR01437">
    <property type="entry name" value="NUOXDRDTASE4"/>
</dbReference>
<evidence type="ECO:0000256" key="2">
    <source>
        <dbReference type="ARBA" id="ARBA00009025"/>
    </source>
</evidence>
<name>A0A0F9D877_9ZZZZ</name>
<proteinExistence type="inferred from homology"/>
<evidence type="ECO:0000313" key="8">
    <source>
        <dbReference type="EMBL" id="KKL49906.1"/>
    </source>
</evidence>
<dbReference type="PANTHER" id="PTHR43507:SF4">
    <property type="entry name" value="PROTON-TRANSLOCATING NADH-QUINONE OXIDOREDUCTASE, CHAIN M"/>
    <property type="match status" value="1"/>
</dbReference>
<feature type="domain" description="NADH:quinone oxidoreductase/Mrp antiporter transmembrane" evidence="7">
    <location>
        <begin position="1"/>
        <end position="257"/>
    </location>
</feature>
<dbReference type="GO" id="GO:0016020">
    <property type="term" value="C:membrane"/>
    <property type="evidence" value="ECO:0007669"/>
    <property type="project" value="UniProtKB-SubCell"/>
</dbReference>
<evidence type="ECO:0000259" key="7">
    <source>
        <dbReference type="Pfam" id="PF00361"/>
    </source>
</evidence>
<feature type="transmembrane region" description="Helical" evidence="6">
    <location>
        <begin position="210"/>
        <end position="232"/>
    </location>
</feature>
<dbReference type="Pfam" id="PF00361">
    <property type="entry name" value="Proton_antipo_M"/>
    <property type="match status" value="1"/>
</dbReference>
<evidence type="ECO:0000256" key="6">
    <source>
        <dbReference type="SAM" id="Phobius"/>
    </source>
</evidence>
<comment type="caution">
    <text evidence="8">The sequence shown here is derived from an EMBL/GenBank/DDBJ whole genome shotgun (WGS) entry which is preliminary data.</text>
</comment>
<dbReference type="GO" id="GO:0042773">
    <property type="term" value="P:ATP synthesis coupled electron transport"/>
    <property type="evidence" value="ECO:0007669"/>
    <property type="project" value="InterPro"/>
</dbReference>
<feature type="transmembrane region" description="Helical" evidence="6">
    <location>
        <begin position="50"/>
        <end position="69"/>
    </location>
</feature>
<dbReference type="InterPro" id="IPR010227">
    <property type="entry name" value="NADH_Q_OxRdtase_chainM/4"/>
</dbReference>
<dbReference type="GO" id="GO:0015990">
    <property type="term" value="P:electron transport coupled proton transport"/>
    <property type="evidence" value="ECO:0007669"/>
    <property type="project" value="TreeGrafter"/>
</dbReference>